<accession>A0A532UQP9</accession>
<dbReference type="EMBL" id="NJBN01000013">
    <property type="protein sequence ID" value="TKJ37264.1"/>
    <property type="molecule type" value="Genomic_DNA"/>
</dbReference>
<evidence type="ECO:0000256" key="1">
    <source>
        <dbReference type="ARBA" id="ARBA00008791"/>
    </source>
</evidence>
<evidence type="ECO:0000313" key="5">
    <source>
        <dbReference type="Proteomes" id="UP000319619"/>
    </source>
</evidence>
<dbReference type="PANTHER" id="PTHR46268:SF6">
    <property type="entry name" value="UNIVERSAL STRESS PROTEIN UP12"/>
    <property type="match status" value="1"/>
</dbReference>
<keyword evidence="2" id="KW-0963">Cytoplasm</keyword>
<organism evidence="4 5">
    <name type="scientific">candidate division LCP-89 bacterium B3_LCP</name>
    <dbReference type="NCBI Taxonomy" id="2012998"/>
    <lineage>
        <taxon>Bacteria</taxon>
        <taxon>Pseudomonadati</taxon>
        <taxon>Bacteria division LCP-89</taxon>
    </lineage>
</organism>
<dbReference type="PIRSF" id="PIRSF006276">
    <property type="entry name" value="UspA"/>
    <property type="match status" value="1"/>
</dbReference>
<dbReference type="InterPro" id="IPR006015">
    <property type="entry name" value="Universal_stress_UspA"/>
</dbReference>
<evidence type="ECO:0000259" key="3">
    <source>
        <dbReference type="Pfam" id="PF00582"/>
    </source>
</evidence>
<dbReference type="InterPro" id="IPR014729">
    <property type="entry name" value="Rossmann-like_a/b/a_fold"/>
</dbReference>
<dbReference type="Pfam" id="PF00582">
    <property type="entry name" value="Usp"/>
    <property type="match status" value="1"/>
</dbReference>
<comment type="subcellular location">
    <subcellularLocation>
        <location evidence="2">Cytoplasm</location>
    </subcellularLocation>
</comment>
<dbReference type="SUPFAM" id="SSF52402">
    <property type="entry name" value="Adenine nucleotide alpha hydrolases-like"/>
    <property type="match status" value="1"/>
</dbReference>
<dbReference type="GO" id="GO:0005737">
    <property type="term" value="C:cytoplasm"/>
    <property type="evidence" value="ECO:0007669"/>
    <property type="project" value="UniProtKB-SubCell"/>
</dbReference>
<comment type="similarity">
    <text evidence="1 2">Belongs to the universal stress protein A family.</text>
</comment>
<feature type="domain" description="UspA" evidence="3">
    <location>
        <begin position="1"/>
        <end position="145"/>
    </location>
</feature>
<dbReference type="PRINTS" id="PR01438">
    <property type="entry name" value="UNVRSLSTRESS"/>
</dbReference>
<dbReference type="Proteomes" id="UP000319619">
    <property type="component" value="Unassembled WGS sequence"/>
</dbReference>
<protein>
    <recommendedName>
        <fullName evidence="2">Universal stress protein</fullName>
    </recommendedName>
</protein>
<name>A0A532UQP9_UNCL8</name>
<dbReference type="Gene3D" id="3.40.50.620">
    <property type="entry name" value="HUPs"/>
    <property type="match status" value="1"/>
</dbReference>
<dbReference type="AlphaFoldDB" id="A0A532UQP9"/>
<sequence length="149" mass="16794">MYKKILFADDLSNRALKAMKEALSLARCFKAELTILNVREDFLNKDEMVMLRVDVSHFQDDIKAKALAIKEKIRKDIITLDGDDVKTEIILREGKSRQNIVELAEELDADMLILGSHGTSLLKDKLFGSTAKSVIGNTKRSLLVVWTGE</sequence>
<proteinExistence type="inferred from homology"/>
<gene>
    <name evidence="4" type="ORF">CEE37_14235</name>
</gene>
<dbReference type="InterPro" id="IPR006016">
    <property type="entry name" value="UspA"/>
</dbReference>
<evidence type="ECO:0000256" key="2">
    <source>
        <dbReference type="PIRNR" id="PIRNR006276"/>
    </source>
</evidence>
<dbReference type="CDD" id="cd00293">
    <property type="entry name" value="USP-like"/>
    <property type="match status" value="1"/>
</dbReference>
<evidence type="ECO:0000313" key="4">
    <source>
        <dbReference type="EMBL" id="TKJ37264.1"/>
    </source>
</evidence>
<comment type="caution">
    <text evidence="4">The sequence shown here is derived from an EMBL/GenBank/DDBJ whole genome shotgun (WGS) entry which is preliminary data.</text>
</comment>
<reference evidence="4 5" key="1">
    <citation type="submission" date="2017-06" db="EMBL/GenBank/DDBJ databases">
        <title>Novel microbial phyla capable of carbon fixation and sulfur reduction in deep-sea sediments.</title>
        <authorList>
            <person name="Huang J."/>
            <person name="Baker B."/>
            <person name="Wang Y."/>
        </authorList>
    </citation>
    <scope>NUCLEOTIDE SEQUENCE [LARGE SCALE GENOMIC DNA]</scope>
    <source>
        <strain evidence="4">B3_LCP</strain>
    </source>
</reference>
<dbReference type="PANTHER" id="PTHR46268">
    <property type="entry name" value="STRESS RESPONSE PROTEIN NHAX"/>
    <property type="match status" value="1"/>
</dbReference>